<evidence type="ECO:0000256" key="1">
    <source>
        <dbReference type="SAM" id="Phobius"/>
    </source>
</evidence>
<dbReference type="Gene3D" id="2.60.320.10">
    <property type="entry name" value="N-utilization substance G protein NusG, insert domain"/>
    <property type="match status" value="1"/>
</dbReference>
<keyword evidence="1" id="KW-0812">Transmembrane</keyword>
<keyword evidence="1" id="KW-0472">Membrane</keyword>
<organism evidence="2 3">
    <name type="scientific">Pseudoflavonifractor capillosus</name>
    <dbReference type="NCBI Taxonomy" id="106588"/>
    <lineage>
        <taxon>Bacteria</taxon>
        <taxon>Bacillati</taxon>
        <taxon>Bacillota</taxon>
        <taxon>Clostridia</taxon>
        <taxon>Eubacteriales</taxon>
        <taxon>Oscillospiraceae</taxon>
        <taxon>Pseudoflavonifractor</taxon>
    </lineage>
</organism>
<comment type="caution">
    <text evidence="2">The sequence shown here is derived from an EMBL/GenBank/DDBJ whole genome shotgun (WGS) entry which is preliminary data.</text>
</comment>
<dbReference type="Proteomes" id="UP000760668">
    <property type="component" value="Unassembled WGS sequence"/>
</dbReference>
<feature type="transmembrane region" description="Helical" evidence="1">
    <location>
        <begin position="6"/>
        <end position="26"/>
    </location>
</feature>
<dbReference type="AlphaFoldDB" id="A0A921MKH1"/>
<evidence type="ECO:0000313" key="2">
    <source>
        <dbReference type="EMBL" id="HJG86263.1"/>
    </source>
</evidence>
<reference evidence="2" key="1">
    <citation type="journal article" date="2021" name="PeerJ">
        <title>Extensive microbial diversity within the chicken gut microbiome revealed by metagenomics and culture.</title>
        <authorList>
            <person name="Gilroy R."/>
            <person name="Ravi A."/>
            <person name="Getino M."/>
            <person name="Pursley I."/>
            <person name="Horton D.L."/>
            <person name="Alikhan N.F."/>
            <person name="Baker D."/>
            <person name="Gharbi K."/>
            <person name="Hall N."/>
            <person name="Watson M."/>
            <person name="Adriaenssens E.M."/>
            <person name="Foster-Nyarko E."/>
            <person name="Jarju S."/>
            <person name="Secka A."/>
            <person name="Antonio M."/>
            <person name="Oren A."/>
            <person name="Chaudhuri R.R."/>
            <person name="La Ragione R."/>
            <person name="Hildebrand F."/>
            <person name="Pallen M.J."/>
        </authorList>
    </citation>
    <scope>NUCLEOTIDE SEQUENCE</scope>
    <source>
        <strain evidence="2">CHK179-5677</strain>
    </source>
</reference>
<dbReference type="InterPro" id="IPR038690">
    <property type="entry name" value="NusG_2_sf"/>
</dbReference>
<reference evidence="2" key="2">
    <citation type="submission" date="2021-09" db="EMBL/GenBank/DDBJ databases">
        <authorList>
            <person name="Gilroy R."/>
        </authorList>
    </citation>
    <scope>NUCLEOTIDE SEQUENCE</scope>
    <source>
        <strain evidence="2">CHK179-5677</strain>
    </source>
</reference>
<accession>A0A921MKH1</accession>
<gene>
    <name evidence="2" type="ORF">K8V01_04460</name>
</gene>
<evidence type="ECO:0000313" key="3">
    <source>
        <dbReference type="Proteomes" id="UP000760668"/>
    </source>
</evidence>
<dbReference type="CDD" id="cd09910">
    <property type="entry name" value="NGN-insert_like"/>
    <property type="match status" value="1"/>
</dbReference>
<protein>
    <submittedName>
        <fullName evidence="2">NusG domain II-containing protein</fullName>
    </submittedName>
</protein>
<keyword evidence="1" id="KW-1133">Transmembrane helix</keyword>
<name>A0A921MKH1_9FIRM</name>
<dbReference type="Pfam" id="PF07009">
    <property type="entry name" value="NusG_II"/>
    <property type="match status" value="1"/>
</dbReference>
<sequence length="127" mass="14333">MKKRDIIIIVAVLAVAFAMFMAFNLFQSRESAVEDFVYIYVNDALYEADPLSEDKLIEIDQGNGMVNHVQIKDGKVYMSDSTCENQDCVEQGTMTGENVDTRPMRNWIVCLPNGISIELRLASEETT</sequence>
<dbReference type="RefSeq" id="WP_294535904.1">
    <property type="nucleotide sequence ID" value="NZ_DYUC01000040.1"/>
</dbReference>
<proteinExistence type="predicted"/>
<dbReference type="EMBL" id="DYUC01000040">
    <property type="protein sequence ID" value="HJG86263.1"/>
    <property type="molecule type" value="Genomic_DNA"/>
</dbReference>